<evidence type="ECO:0000313" key="2">
    <source>
        <dbReference type="EMBL" id="CAL1604486.1"/>
    </source>
</evidence>
<proteinExistence type="predicted"/>
<organism evidence="2 3">
    <name type="scientific">Knipowitschia caucasica</name>
    <name type="common">Caucasian dwarf goby</name>
    <name type="synonym">Pomatoschistus caucasicus</name>
    <dbReference type="NCBI Taxonomy" id="637954"/>
    <lineage>
        <taxon>Eukaryota</taxon>
        <taxon>Metazoa</taxon>
        <taxon>Chordata</taxon>
        <taxon>Craniata</taxon>
        <taxon>Vertebrata</taxon>
        <taxon>Euteleostomi</taxon>
        <taxon>Actinopterygii</taxon>
        <taxon>Neopterygii</taxon>
        <taxon>Teleostei</taxon>
        <taxon>Neoteleostei</taxon>
        <taxon>Acanthomorphata</taxon>
        <taxon>Gobiaria</taxon>
        <taxon>Gobiiformes</taxon>
        <taxon>Gobioidei</taxon>
        <taxon>Gobiidae</taxon>
        <taxon>Gobiinae</taxon>
        <taxon>Knipowitschia</taxon>
    </lineage>
</organism>
<accession>A0AAV2LR15</accession>
<feature type="region of interest" description="Disordered" evidence="1">
    <location>
        <begin position="74"/>
        <end position="140"/>
    </location>
</feature>
<keyword evidence="3" id="KW-1185">Reference proteome</keyword>
<dbReference type="AlphaFoldDB" id="A0AAV2LR15"/>
<dbReference type="Proteomes" id="UP001497482">
    <property type="component" value="Chromosome 4"/>
</dbReference>
<dbReference type="EMBL" id="OZ035826">
    <property type="protein sequence ID" value="CAL1604486.1"/>
    <property type="molecule type" value="Genomic_DNA"/>
</dbReference>
<evidence type="ECO:0000256" key="1">
    <source>
        <dbReference type="SAM" id="MobiDB-lite"/>
    </source>
</evidence>
<evidence type="ECO:0000313" key="3">
    <source>
        <dbReference type="Proteomes" id="UP001497482"/>
    </source>
</evidence>
<sequence>MKRLILTHLRSVVSPTLDPLQFAYRPNIGVEDAVIYFLQQTLSHLEPAGSAMRRGQHIGAEDNLDCPELIEACPPSQTQHLSDNPKKRQAKSSQRRGRRAGDGDISSADLGQPPHCRLSNWTDCKPQPSSRQEPAMHQSGSTDLRGELMFFSQMKVDVSGRKELIVETVGWGFGVYGVGGGRENRTGGVWG</sequence>
<feature type="compositionally biased region" description="Polar residues" evidence="1">
    <location>
        <begin position="119"/>
        <end position="140"/>
    </location>
</feature>
<reference evidence="2 3" key="1">
    <citation type="submission" date="2024-04" db="EMBL/GenBank/DDBJ databases">
        <authorList>
            <person name="Waldvogel A.-M."/>
            <person name="Schoenle A."/>
        </authorList>
    </citation>
    <scope>NUCLEOTIDE SEQUENCE [LARGE SCALE GENOMIC DNA]</scope>
</reference>
<name>A0AAV2LR15_KNICA</name>
<feature type="compositionally biased region" description="Basic residues" evidence="1">
    <location>
        <begin position="87"/>
        <end position="98"/>
    </location>
</feature>
<protein>
    <submittedName>
        <fullName evidence="2">Uncharacterized protein</fullName>
    </submittedName>
</protein>
<gene>
    <name evidence="2" type="ORF">KC01_LOCUS31986</name>
</gene>